<evidence type="ECO:0000256" key="9">
    <source>
        <dbReference type="ARBA" id="ARBA00023244"/>
    </source>
</evidence>
<dbReference type="GO" id="GO:0006779">
    <property type="term" value="P:porphyrin-containing compound biosynthetic process"/>
    <property type="evidence" value="ECO:0007669"/>
    <property type="project" value="UniProtKB-KW"/>
</dbReference>
<evidence type="ECO:0000256" key="3">
    <source>
        <dbReference type="ARBA" id="ARBA00004744"/>
    </source>
</evidence>
<sequence>MRALLIVLFVAVLAGTLLSLGMAEDPGYIRISIGSWLIETNFWVGMSLVVLAALALHWLLGLVRGLRLSPGAMGQWWRNSGRRRAQRRTTQGLLELAEGNWGRARKLLEQGAGNAETPLINYLSAAEAAHQQGDQEEADRFLRLAWESTAGSDLAVGLTQARLQLNAGRNEQALATLLRLRRNSPNHPHVMRQLANVYRNLEDWQALSELLPELRRQAALDESSLTVLEQEVWLNVLDQAAERLERQPPEQRNLDHLDRVWDQLPPPRRNDESVVHHYANHLARLGAESRAESLLRKVLRHSWSDLLINLYGRIQGPREDEQLLAAEGWLKERPNNPELLLALGRISLRNRLWGKAREYLETSLGVRHSQETAAELCRLYAHLGRYEDSVRLLRQGVLEHHGLPRLPMPEPRRRSGAPAR</sequence>
<comment type="pathway">
    <text evidence="3">Porphyrin-containing compound metabolism; protoheme biosynthesis.</text>
</comment>
<accession>A0A2A2FCB2</accession>
<comment type="function">
    <text evidence="1">Involved in a late step of protoheme IX synthesis.</text>
</comment>
<dbReference type="InterPro" id="IPR010817">
    <property type="entry name" value="HemY_N"/>
</dbReference>
<evidence type="ECO:0000313" key="13">
    <source>
        <dbReference type="Proteomes" id="UP000218896"/>
    </source>
</evidence>
<dbReference type="AlphaFoldDB" id="A0A2A2FCB2"/>
<dbReference type="RefSeq" id="WP_095616346.1">
    <property type="nucleotide sequence ID" value="NZ_NSKD01000001.1"/>
</dbReference>
<keyword evidence="7 10" id="KW-1133">Transmembrane helix</keyword>
<dbReference type="NCBIfam" id="TIGR00540">
    <property type="entry name" value="TPR_hemY_coli"/>
    <property type="match status" value="1"/>
</dbReference>
<dbReference type="GO" id="GO:0042168">
    <property type="term" value="P:heme metabolic process"/>
    <property type="evidence" value="ECO:0007669"/>
    <property type="project" value="InterPro"/>
</dbReference>
<dbReference type="GO" id="GO:0005886">
    <property type="term" value="C:plasma membrane"/>
    <property type="evidence" value="ECO:0007669"/>
    <property type="project" value="UniProtKB-SubCell"/>
</dbReference>
<dbReference type="OrthoDB" id="7053339at2"/>
<keyword evidence="6 10" id="KW-0812">Transmembrane</keyword>
<evidence type="ECO:0000256" key="5">
    <source>
        <dbReference type="ARBA" id="ARBA00022519"/>
    </source>
</evidence>
<comment type="subcellular location">
    <subcellularLocation>
        <location evidence="2">Cell inner membrane</location>
        <topology evidence="2">Multi-pass membrane protein</topology>
    </subcellularLocation>
</comment>
<keyword evidence="13" id="KW-1185">Reference proteome</keyword>
<evidence type="ECO:0000256" key="2">
    <source>
        <dbReference type="ARBA" id="ARBA00004429"/>
    </source>
</evidence>
<evidence type="ECO:0000259" key="11">
    <source>
        <dbReference type="Pfam" id="PF07219"/>
    </source>
</evidence>
<comment type="caution">
    <text evidence="12">The sequence shown here is derived from an EMBL/GenBank/DDBJ whole genome shotgun (WGS) entry which is preliminary data.</text>
</comment>
<dbReference type="Pfam" id="PF07219">
    <property type="entry name" value="HemY_N"/>
    <property type="match status" value="1"/>
</dbReference>
<protein>
    <submittedName>
        <fullName evidence="12">Heme biosynthesis protein HemY</fullName>
    </submittedName>
</protein>
<gene>
    <name evidence="12" type="ORF">CK501_03660</name>
</gene>
<dbReference type="SUPFAM" id="SSF48452">
    <property type="entry name" value="TPR-like"/>
    <property type="match status" value="2"/>
</dbReference>
<keyword evidence="5" id="KW-0997">Cell inner membrane</keyword>
<keyword evidence="4" id="KW-1003">Cell membrane</keyword>
<reference evidence="12 13" key="1">
    <citation type="submission" date="2017-08" db="EMBL/GenBank/DDBJ databases">
        <title>Halovibrio sewagensis sp. nov., isolated from wastewater of high salinity.</title>
        <authorList>
            <person name="Dong X."/>
            <person name="Zhang G."/>
        </authorList>
    </citation>
    <scope>NUCLEOTIDE SEQUENCE [LARGE SCALE GENOMIC DNA]</scope>
    <source>
        <strain evidence="12 13">YL5-2</strain>
    </source>
</reference>
<evidence type="ECO:0000256" key="8">
    <source>
        <dbReference type="ARBA" id="ARBA00023136"/>
    </source>
</evidence>
<dbReference type="EMBL" id="NSKD01000001">
    <property type="protein sequence ID" value="PAU82252.1"/>
    <property type="molecule type" value="Genomic_DNA"/>
</dbReference>
<evidence type="ECO:0000256" key="6">
    <source>
        <dbReference type="ARBA" id="ARBA00022692"/>
    </source>
</evidence>
<dbReference type="Proteomes" id="UP000218896">
    <property type="component" value="Unassembled WGS sequence"/>
</dbReference>
<keyword evidence="9" id="KW-0627">Porphyrin biosynthesis</keyword>
<evidence type="ECO:0000313" key="12">
    <source>
        <dbReference type="EMBL" id="PAU82252.1"/>
    </source>
</evidence>
<keyword evidence="8 10" id="KW-0472">Membrane</keyword>
<dbReference type="UniPathway" id="UPA00252"/>
<name>A0A2A2FCB2_9GAMM</name>
<dbReference type="InterPro" id="IPR005254">
    <property type="entry name" value="Heme_biosyn_assoc_TPR_pro"/>
</dbReference>
<evidence type="ECO:0000256" key="7">
    <source>
        <dbReference type="ARBA" id="ARBA00022989"/>
    </source>
</evidence>
<dbReference type="InterPro" id="IPR011990">
    <property type="entry name" value="TPR-like_helical_dom_sf"/>
</dbReference>
<organism evidence="12 13">
    <name type="scientific">Halovibrio salipaludis</name>
    <dbReference type="NCBI Taxonomy" id="2032626"/>
    <lineage>
        <taxon>Bacteria</taxon>
        <taxon>Pseudomonadati</taxon>
        <taxon>Pseudomonadota</taxon>
        <taxon>Gammaproteobacteria</taxon>
        <taxon>Oceanospirillales</taxon>
        <taxon>Halomonadaceae</taxon>
        <taxon>Halovibrio</taxon>
    </lineage>
</organism>
<dbReference type="Pfam" id="PF13432">
    <property type="entry name" value="TPR_16"/>
    <property type="match status" value="1"/>
</dbReference>
<feature type="transmembrane region" description="Helical" evidence="10">
    <location>
        <begin position="42"/>
        <end position="63"/>
    </location>
</feature>
<dbReference type="Gene3D" id="1.25.40.10">
    <property type="entry name" value="Tetratricopeptide repeat domain"/>
    <property type="match status" value="2"/>
</dbReference>
<feature type="domain" description="HemY N-terminal" evidence="11">
    <location>
        <begin position="27"/>
        <end position="133"/>
    </location>
</feature>
<evidence type="ECO:0000256" key="4">
    <source>
        <dbReference type="ARBA" id="ARBA00022475"/>
    </source>
</evidence>
<proteinExistence type="predicted"/>
<evidence type="ECO:0000256" key="1">
    <source>
        <dbReference type="ARBA" id="ARBA00002962"/>
    </source>
</evidence>
<evidence type="ECO:0000256" key="10">
    <source>
        <dbReference type="SAM" id="Phobius"/>
    </source>
</evidence>